<dbReference type="InterPro" id="IPR001387">
    <property type="entry name" value="Cro/C1-type_HTH"/>
</dbReference>
<dbReference type="SMART" id="SM00530">
    <property type="entry name" value="HTH_XRE"/>
    <property type="match status" value="1"/>
</dbReference>
<dbReference type="RefSeq" id="WP_086438206.1">
    <property type="nucleotide sequence ID" value="NZ_FXWG01000003.1"/>
</dbReference>
<reference evidence="3" key="1">
    <citation type="submission" date="2017-04" db="EMBL/GenBank/DDBJ databases">
        <authorList>
            <person name="Varghese N."/>
            <person name="Submissions S."/>
        </authorList>
    </citation>
    <scope>NUCLEOTIDE SEQUENCE [LARGE SCALE GENOMIC DNA]</scope>
</reference>
<dbReference type="EMBL" id="FXWG01000003">
    <property type="protein sequence ID" value="SMQ73715.1"/>
    <property type="molecule type" value="Genomic_DNA"/>
</dbReference>
<dbReference type="AlphaFoldDB" id="A0A1Y6FFU7"/>
<feature type="domain" description="HTH cro/C1-type" evidence="1">
    <location>
        <begin position="5"/>
        <end position="61"/>
    </location>
</feature>
<dbReference type="CDD" id="cd00093">
    <property type="entry name" value="HTH_XRE"/>
    <property type="match status" value="1"/>
</dbReference>
<proteinExistence type="predicted"/>
<dbReference type="PROSITE" id="PS50943">
    <property type="entry name" value="HTH_CROC1"/>
    <property type="match status" value="1"/>
</dbReference>
<sequence length="190" mass="20943">MINRIRDIRKEKGWTLAELADACTPPTTAQTIGRLETGMRNLSIKWMDRIAAALEVDPEMLVRSEKSEAPMVVARLRNAGPEALDSPREAIMPADIAGEGSLTVLTVEESVGEFRPGDMLYLRQIAPEDAPHAINRDVLVPRAGGRFYFGRLIDRQGDFVGILPPGSGQKQQVVESPAWIAVAEMLVRRL</sequence>
<dbReference type="InterPro" id="IPR010982">
    <property type="entry name" value="Lambda_DNA-bd_dom_sf"/>
</dbReference>
<dbReference type="GO" id="GO:0003677">
    <property type="term" value="F:DNA binding"/>
    <property type="evidence" value="ECO:0007669"/>
    <property type="project" value="InterPro"/>
</dbReference>
<keyword evidence="3" id="KW-1185">Reference proteome</keyword>
<gene>
    <name evidence="2" type="ORF">SAMN06297468_2294</name>
</gene>
<evidence type="ECO:0000259" key="1">
    <source>
        <dbReference type="PROSITE" id="PS50943"/>
    </source>
</evidence>
<dbReference type="Gene3D" id="1.10.260.40">
    <property type="entry name" value="lambda repressor-like DNA-binding domains"/>
    <property type="match status" value="1"/>
</dbReference>
<dbReference type="Proteomes" id="UP000194420">
    <property type="component" value="Unassembled WGS sequence"/>
</dbReference>
<dbReference type="SUPFAM" id="SSF47413">
    <property type="entry name" value="lambda repressor-like DNA-binding domains"/>
    <property type="match status" value="1"/>
</dbReference>
<protein>
    <submittedName>
        <fullName evidence="2">Helix-turn-helix</fullName>
    </submittedName>
</protein>
<evidence type="ECO:0000313" key="2">
    <source>
        <dbReference type="EMBL" id="SMQ73715.1"/>
    </source>
</evidence>
<accession>A0A1Y6FFU7</accession>
<name>A0A1Y6FFU7_9SPHN</name>
<evidence type="ECO:0000313" key="3">
    <source>
        <dbReference type="Proteomes" id="UP000194420"/>
    </source>
</evidence>
<organism evidence="2 3">
    <name type="scientific">Altererythrobacter xiamenensis</name>
    <dbReference type="NCBI Taxonomy" id="1316679"/>
    <lineage>
        <taxon>Bacteria</taxon>
        <taxon>Pseudomonadati</taxon>
        <taxon>Pseudomonadota</taxon>
        <taxon>Alphaproteobacteria</taxon>
        <taxon>Sphingomonadales</taxon>
        <taxon>Erythrobacteraceae</taxon>
        <taxon>Altererythrobacter</taxon>
    </lineage>
</organism>
<dbReference type="Pfam" id="PF01381">
    <property type="entry name" value="HTH_3"/>
    <property type="match status" value="1"/>
</dbReference>
<dbReference type="OrthoDB" id="7404022at2"/>